<dbReference type="STRING" id="1505723.SAMN04487792_0132"/>
<evidence type="ECO:0000256" key="1">
    <source>
        <dbReference type="ARBA" id="ARBA00022723"/>
    </source>
</evidence>
<evidence type="ECO:0000256" key="2">
    <source>
        <dbReference type="ARBA" id="ARBA00022801"/>
    </source>
</evidence>
<protein>
    <submittedName>
        <fullName evidence="7">Calcineurin-like phosphoesterase</fullName>
    </submittedName>
</protein>
<dbReference type="PANTHER" id="PTHR42988">
    <property type="entry name" value="PHOSPHOHYDROLASE"/>
    <property type="match status" value="1"/>
</dbReference>
<dbReference type="GO" id="GO:0016787">
    <property type="term" value="F:hydrolase activity"/>
    <property type="evidence" value="ECO:0007669"/>
    <property type="project" value="UniProtKB-KW"/>
</dbReference>
<accession>A0A1I1RC48</accession>
<sequence>MATYVLIFINIGQKMITNKLDTEFWVITDTHLIANQLHDNGPAFKQIQSTSQGKDLVYQEIALRAFCKFANEKKPAAIIVTGDVTFNGELLSAQRFQKIFSSLTDTKLFLLPGNHDIFDGWARSFSNDQQLYTKQISPTDWRNIFHESYDHAWATDSSSLAYSIQLNPQYLLLMLDTNIYGQKEALRSPVTAGFIGEMQLAWLEKQLKFAQKHNLYPLLFMHHNLYVHNPAVNHGFVIDNASSLSQLCQKYDVKLAFSGHIHAQNIVKPQPNIPTTEIVTSSFCSFDQAYGLVKVKKNQIRYQRQTFNMRPYLSAEEQKSYILTHFHNYLKDIQLKNLTHNMTQKDKNSGQKINKFFIEANYNYFTGHNHINEKKLIQLYNSEQYRLLTKYQPKLGRYLQTLFDTTDHSNLNIQINFKEKQNE</sequence>
<dbReference type="SUPFAM" id="SSF56300">
    <property type="entry name" value="Metallo-dependent phosphatases"/>
    <property type="match status" value="1"/>
</dbReference>
<dbReference type="AlphaFoldDB" id="A0A1I1RC48"/>
<dbReference type="Pfam" id="PF17839">
    <property type="entry name" value="CNP_C_terminal"/>
    <property type="match status" value="1"/>
</dbReference>
<evidence type="ECO:0000256" key="3">
    <source>
        <dbReference type="ARBA" id="ARBA00023004"/>
    </source>
</evidence>
<evidence type="ECO:0000259" key="6">
    <source>
        <dbReference type="Pfam" id="PF17839"/>
    </source>
</evidence>
<dbReference type="Gene3D" id="3.60.21.10">
    <property type="match status" value="1"/>
</dbReference>
<keyword evidence="2" id="KW-0378">Hydrolase</keyword>
<proteinExistence type="inferred from homology"/>
<dbReference type="PANTHER" id="PTHR42988:SF2">
    <property type="entry name" value="CYCLIC NUCLEOTIDE PHOSPHODIESTERASE CBUA0032-RELATED"/>
    <property type="match status" value="1"/>
</dbReference>
<evidence type="ECO:0000259" key="5">
    <source>
        <dbReference type="Pfam" id="PF00149"/>
    </source>
</evidence>
<evidence type="ECO:0000313" key="7">
    <source>
        <dbReference type="EMBL" id="SFD29113.1"/>
    </source>
</evidence>
<evidence type="ECO:0000313" key="8">
    <source>
        <dbReference type="Proteomes" id="UP000199599"/>
    </source>
</evidence>
<feature type="domain" description="Cyclic nucleotide phosphodiesterase C-terminal" evidence="6">
    <location>
        <begin position="309"/>
        <end position="406"/>
    </location>
</feature>
<organism evidence="7 8">
    <name type="scientific">Lactobacillus bombicola</name>
    <dbReference type="NCBI Taxonomy" id="1505723"/>
    <lineage>
        <taxon>Bacteria</taxon>
        <taxon>Bacillati</taxon>
        <taxon>Bacillota</taxon>
        <taxon>Bacilli</taxon>
        <taxon>Lactobacillales</taxon>
        <taxon>Lactobacillaceae</taxon>
        <taxon>Lactobacillus</taxon>
    </lineage>
</organism>
<dbReference type="InterPro" id="IPR050884">
    <property type="entry name" value="CNP_phosphodiesterase-III"/>
</dbReference>
<keyword evidence="1" id="KW-0479">Metal-binding</keyword>
<name>A0A1I1RC48_9LACO</name>
<dbReference type="GO" id="GO:0046872">
    <property type="term" value="F:metal ion binding"/>
    <property type="evidence" value="ECO:0007669"/>
    <property type="project" value="UniProtKB-KW"/>
</dbReference>
<dbReference type="EMBL" id="FOMN01000001">
    <property type="protein sequence ID" value="SFD29113.1"/>
    <property type="molecule type" value="Genomic_DNA"/>
</dbReference>
<dbReference type="Proteomes" id="UP000199599">
    <property type="component" value="Unassembled WGS sequence"/>
</dbReference>
<feature type="domain" description="Calcineurin-like phosphoesterase" evidence="5">
    <location>
        <begin position="24"/>
        <end position="263"/>
    </location>
</feature>
<comment type="similarity">
    <text evidence="4">Belongs to the cyclic nucleotide phosphodiesterase class-III family.</text>
</comment>
<keyword evidence="3" id="KW-0408">Iron</keyword>
<dbReference type="Pfam" id="PF00149">
    <property type="entry name" value="Metallophos"/>
    <property type="match status" value="1"/>
</dbReference>
<dbReference type="InterPro" id="IPR040869">
    <property type="entry name" value="CNP_C"/>
</dbReference>
<evidence type="ECO:0000256" key="4">
    <source>
        <dbReference type="ARBA" id="ARBA00025742"/>
    </source>
</evidence>
<dbReference type="InterPro" id="IPR004843">
    <property type="entry name" value="Calcineurin-like_PHP"/>
</dbReference>
<gene>
    <name evidence="7" type="ORF">SAMN04487792_0132</name>
</gene>
<dbReference type="InterPro" id="IPR029052">
    <property type="entry name" value="Metallo-depent_PP-like"/>
</dbReference>
<reference evidence="8" key="1">
    <citation type="submission" date="2016-10" db="EMBL/GenBank/DDBJ databases">
        <authorList>
            <person name="Varghese N."/>
            <person name="Submissions S."/>
        </authorList>
    </citation>
    <scope>NUCLEOTIDE SEQUENCE [LARGE SCALE GENOMIC DNA]</scope>
    <source>
        <strain evidence="8">R-53102</strain>
    </source>
</reference>